<accession>A0A3B0RUG4</accession>
<protein>
    <submittedName>
        <fullName evidence="8">Arylsulfatase</fullName>
        <ecNumber evidence="8">3.1.6.1</ecNumber>
    </submittedName>
</protein>
<dbReference type="GO" id="GO:0046872">
    <property type="term" value="F:metal ion binding"/>
    <property type="evidence" value="ECO:0007669"/>
    <property type="project" value="UniProtKB-KW"/>
</dbReference>
<gene>
    <name evidence="8" type="ORF">MNBD_ALPHA02-1306</name>
</gene>
<feature type="domain" description="Sulfatase N-terminal" evidence="7">
    <location>
        <begin position="2"/>
        <end position="279"/>
    </location>
</feature>
<name>A0A3B0RUG4_9ZZZZ</name>
<dbReference type="CDD" id="cd16144">
    <property type="entry name" value="ARS_like"/>
    <property type="match status" value="1"/>
</dbReference>
<dbReference type="Gene3D" id="3.40.720.10">
    <property type="entry name" value="Alkaline Phosphatase, subunit A"/>
    <property type="match status" value="1"/>
</dbReference>
<evidence type="ECO:0000256" key="6">
    <source>
        <dbReference type="ARBA" id="ARBA00022837"/>
    </source>
</evidence>
<evidence type="ECO:0000256" key="4">
    <source>
        <dbReference type="ARBA" id="ARBA00022729"/>
    </source>
</evidence>
<proteinExistence type="inferred from homology"/>
<keyword evidence="3" id="KW-0479">Metal-binding</keyword>
<dbReference type="SUPFAM" id="SSF53649">
    <property type="entry name" value="Alkaline phosphatase-like"/>
    <property type="match status" value="1"/>
</dbReference>
<evidence type="ECO:0000256" key="5">
    <source>
        <dbReference type="ARBA" id="ARBA00022801"/>
    </source>
</evidence>
<dbReference type="InterPro" id="IPR000917">
    <property type="entry name" value="Sulfatase_N"/>
</dbReference>
<reference evidence="8" key="1">
    <citation type="submission" date="2018-06" db="EMBL/GenBank/DDBJ databases">
        <authorList>
            <person name="Zhirakovskaya E."/>
        </authorList>
    </citation>
    <scope>NUCLEOTIDE SEQUENCE</scope>
</reference>
<evidence type="ECO:0000313" key="8">
    <source>
        <dbReference type="EMBL" id="VAV92048.1"/>
    </source>
</evidence>
<dbReference type="InterPro" id="IPR024607">
    <property type="entry name" value="Sulfatase_CS"/>
</dbReference>
<dbReference type="InterPro" id="IPR017850">
    <property type="entry name" value="Alkaline_phosphatase_core_sf"/>
</dbReference>
<dbReference type="EMBL" id="UOED01000071">
    <property type="protein sequence ID" value="VAV92048.1"/>
    <property type="molecule type" value="Genomic_DNA"/>
</dbReference>
<dbReference type="GO" id="GO:0004065">
    <property type="term" value="F:arylsulfatase activity"/>
    <property type="evidence" value="ECO:0007669"/>
    <property type="project" value="UniProtKB-EC"/>
</dbReference>
<keyword evidence="5 8" id="KW-0378">Hydrolase</keyword>
<dbReference type="AlphaFoldDB" id="A0A3B0RUG4"/>
<evidence type="ECO:0000259" key="7">
    <source>
        <dbReference type="Pfam" id="PF00884"/>
    </source>
</evidence>
<dbReference type="InterPro" id="IPR050738">
    <property type="entry name" value="Sulfatase"/>
</dbReference>
<organism evidence="8">
    <name type="scientific">hydrothermal vent metagenome</name>
    <dbReference type="NCBI Taxonomy" id="652676"/>
    <lineage>
        <taxon>unclassified sequences</taxon>
        <taxon>metagenomes</taxon>
        <taxon>ecological metagenomes</taxon>
    </lineage>
</organism>
<dbReference type="PANTHER" id="PTHR42693:SF42">
    <property type="entry name" value="ARYLSULFATASE G"/>
    <property type="match status" value="1"/>
</dbReference>
<evidence type="ECO:0000256" key="2">
    <source>
        <dbReference type="ARBA" id="ARBA00008779"/>
    </source>
</evidence>
<sequence>MTSSGMRFSNAYSANPVCSPTRASIMTGKNPARLHITDYIPGSPYPYARLLRPGQVPPLPEREVTIAEMMKTKGYTTGHFGKWHLNKDKKYVPGRPMDPGSQGFDDVLTTKKPGYDADPSADAHHTAEITDRASKFIDRNRNNPFFAYISFNTVHRPIMEKSALIAKYKAKTGADDPVNNPVMGAMLETMDNGIGRILARLEEDGLTDHTIVVFYSDNGGFEQLQKQDPFRGGKAMIWEGGIRVPLAIKWPGVVKAGTVDDSLVISDDFFPTIADILDIKETPADIDGKSLVPLLKQTGKLDRDALYFDYPHFHHLGYKPAGAIRQGDYKLVEWFEGTIAGVGKAYSLFNIAKDPGEEHDLSVDMPDRVKSMSGKLRNWRKKVGADEMTLNPDYDPKRANWRFKDRQGGNAK</sequence>
<keyword evidence="6" id="KW-0106">Calcium</keyword>
<dbReference type="PANTHER" id="PTHR42693">
    <property type="entry name" value="ARYLSULFATASE FAMILY MEMBER"/>
    <property type="match status" value="1"/>
</dbReference>
<comment type="similarity">
    <text evidence="2">Belongs to the sulfatase family.</text>
</comment>
<dbReference type="PROSITE" id="PS00523">
    <property type="entry name" value="SULFATASE_1"/>
    <property type="match status" value="1"/>
</dbReference>
<evidence type="ECO:0000256" key="1">
    <source>
        <dbReference type="ARBA" id="ARBA00001913"/>
    </source>
</evidence>
<dbReference type="Pfam" id="PF00884">
    <property type="entry name" value="Sulfatase"/>
    <property type="match status" value="1"/>
</dbReference>
<evidence type="ECO:0000256" key="3">
    <source>
        <dbReference type="ARBA" id="ARBA00022723"/>
    </source>
</evidence>
<dbReference type="EC" id="3.1.6.1" evidence="8"/>
<keyword evidence="4" id="KW-0732">Signal</keyword>
<dbReference type="Gene3D" id="3.30.1120.10">
    <property type="match status" value="1"/>
</dbReference>
<comment type="cofactor">
    <cofactor evidence="1">
        <name>Ca(2+)</name>
        <dbReference type="ChEBI" id="CHEBI:29108"/>
    </cofactor>
</comment>